<comment type="caution">
    <text evidence="1">The sequence shown here is derived from an EMBL/GenBank/DDBJ whole genome shotgun (WGS) entry which is preliminary data.</text>
</comment>
<dbReference type="AlphaFoldDB" id="A0A0F9V9C0"/>
<protein>
    <submittedName>
        <fullName evidence="1">Uncharacterized protein</fullName>
    </submittedName>
</protein>
<accession>A0A0F9V9C0</accession>
<reference evidence="1" key="1">
    <citation type="journal article" date="2015" name="Nature">
        <title>Complex archaea that bridge the gap between prokaryotes and eukaryotes.</title>
        <authorList>
            <person name="Spang A."/>
            <person name="Saw J.H."/>
            <person name="Jorgensen S.L."/>
            <person name="Zaremba-Niedzwiedzka K."/>
            <person name="Martijn J."/>
            <person name="Lind A.E."/>
            <person name="van Eijk R."/>
            <person name="Schleper C."/>
            <person name="Guy L."/>
            <person name="Ettema T.J."/>
        </authorList>
    </citation>
    <scope>NUCLEOTIDE SEQUENCE</scope>
</reference>
<evidence type="ECO:0000313" key="1">
    <source>
        <dbReference type="EMBL" id="KKN70181.1"/>
    </source>
</evidence>
<organism evidence="1">
    <name type="scientific">marine sediment metagenome</name>
    <dbReference type="NCBI Taxonomy" id="412755"/>
    <lineage>
        <taxon>unclassified sequences</taxon>
        <taxon>metagenomes</taxon>
        <taxon>ecological metagenomes</taxon>
    </lineage>
</organism>
<gene>
    <name evidence="1" type="ORF">LCGC14_0433460</name>
</gene>
<proteinExistence type="predicted"/>
<dbReference type="EMBL" id="LAZR01000409">
    <property type="protein sequence ID" value="KKN70181.1"/>
    <property type="molecule type" value="Genomic_DNA"/>
</dbReference>
<name>A0A0F9V9C0_9ZZZZ</name>
<sequence>MRHFINIYTVLVFILMLIPISSMGSEKPANTTDEQWGKYLEHRAAWNKMLKERYENKLKHTPPKPPWIKFPNYHPSDIFWRMGDGESYISDYFSIYFQYASKAEINAYKIKYPEHSNWRGTYKRFEH</sequence>